<dbReference type="AlphaFoldDB" id="A0A1T0AE16"/>
<keyword evidence="3" id="KW-0472">Membrane</keyword>
<feature type="region of interest" description="Disordered" evidence="2">
    <location>
        <begin position="86"/>
        <end position="117"/>
    </location>
</feature>
<dbReference type="RefSeq" id="WP_012621974.1">
    <property type="nucleotide sequence ID" value="NZ_CBCRUP010000014.1"/>
</dbReference>
<evidence type="ECO:0000313" key="4">
    <source>
        <dbReference type="EMBL" id="QSX17485.1"/>
    </source>
</evidence>
<reference evidence="4" key="1">
    <citation type="submission" date="2021-03" db="EMBL/GenBank/DDBJ databases">
        <title>Characterization of a novel Integrative Conjugative Element in Glaesserella parasuis.</title>
        <authorList>
            <person name="Hu G."/>
            <person name="Sun H."/>
        </authorList>
    </citation>
    <scope>NUCLEOTIDE SEQUENCE</scope>
    <source>
        <strain evidence="4">GHP1807</strain>
    </source>
</reference>
<keyword evidence="1" id="KW-0175">Coiled coil</keyword>
<keyword evidence="3" id="KW-1133">Transmembrane helix</keyword>
<evidence type="ECO:0000313" key="5">
    <source>
        <dbReference type="Proteomes" id="UP000662736"/>
    </source>
</evidence>
<dbReference type="Pfam" id="PF10883">
    <property type="entry name" value="DUF2681"/>
    <property type="match status" value="1"/>
</dbReference>
<evidence type="ECO:0000256" key="2">
    <source>
        <dbReference type="SAM" id="MobiDB-lite"/>
    </source>
</evidence>
<proteinExistence type="predicted"/>
<dbReference type="EMBL" id="CP071491">
    <property type="protein sequence ID" value="QSX17485.1"/>
    <property type="molecule type" value="Genomic_DNA"/>
</dbReference>
<feature type="transmembrane region" description="Helical" evidence="3">
    <location>
        <begin position="6"/>
        <end position="23"/>
    </location>
</feature>
<accession>A0A1T0AE16</accession>
<dbReference type="OMA" id="HKSEVQA"/>
<organism evidence="4 5">
    <name type="scientific">Glaesserella parasuis</name>
    <name type="common">Haemophilus parasuis</name>
    <dbReference type="NCBI Taxonomy" id="738"/>
    <lineage>
        <taxon>Bacteria</taxon>
        <taxon>Pseudomonadati</taxon>
        <taxon>Pseudomonadota</taxon>
        <taxon>Gammaproteobacteria</taxon>
        <taxon>Pasteurellales</taxon>
        <taxon>Pasteurellaceae</taxon>
        <taxon>Glaesserella</taxon>
    </lineage>
</organism>
<keyword evidence="3" id="KW-0812">Transmembrane</keyword>
<dbReference type="InterPro" id="IPR020274">
    <property type="entry name" value="Uncharacterised_HI1496"/>
</dbReference>
<feature type="compositionally biased region" description="Polar residues" evidence="2">
    <location>
        <begin position="107"/>
        <end position="117"/>
    </location>
</feature>
<feature type="coiled-coil region" evidence="1">
    <location>
        <begin position="25"/>
        <end position="59"/>
    </location>
</feature>
<name>A0A1T0AE16_GLAPU</name>
<evidence type="ECO:0000256" key="3">
    <source>
        <dbReference type="SAM" id="Phobius"/>
    </source>
</evidence>
<evidence type="ECO:0000256" key="1">
    <source>
        <dbReference type="SAM" id="Coils"/>
    </source>
</evidence>
<sequence>MMTVKIVTVVLFLAACVLFWLWLKAERLAERNRKLQAENQQQAVEIQQKNAEVQNAKIQQTHRENVQRVSPDTVDEQLHAHNYFRDDDRLHGIRADLPKPSGYDGNETPSTSTQSDL</sequence>
<feature type="compositionally biased region" description="Basic and acidic residues" evidence="2">
    <location>
        <begin position="86"/>
        <end position="97"/>
    </location>
</feature>
<protein>
    <submittedName>
        <fullName evidence="4">DUF2681 domain-containing protein</fullName>
    </submittedName>
</protein>
<dbReference type="PROSITE" id="PS51257">
    <property type="entry name" value="PROKAR_LIPOPROTEIN"/>
    <property type="match status" value="1"/>
</dbReference>
<dbReference type="Proteomes" id="UP000662736">
    <property type="component" value="Chromosome"/>
</dbReference>
<gene>
    <name evidence="4" type="ORF">J1G54_02740</name>
</gene>